<dbReference type="EMBL" id="LWBO01000034">
    <property type="protein sequence ID" value="OQP43759.1"/>
    <property type="molecule type" value="Genomic_DNA"/>
</dbReference>
<protein>
    <recommendedName>
        <fullName evidence="3">STAS domain-containing protein</fullName>
    </recommendedName>
</protein>
<accession>A0ABX3NQR5</accession>
<dbReference type="Proteomes" id="UP000192277">
    <property type="component" value="Unassembled WGS sequence"/>
</dbReference>
<keyword evidence="2" id="KW-1185">Reference proteome</keyword>
<name>A0ABX3NQR5_9BACT</name>
<dbReference type="RefSeq" id="WP_014218738.1">
    <property type="nucleotide sequence ID" value="NZ_LWBO01000034.1"/>
</dbReference>
<evidence type="ECO:0000313" key="2">
    <source>
        <dbReference type="Proteomes" id="UP000192277"/>
    </source>
</evidence>
<gene>
    <name evidence="1" type="ORF">A4D02_09760</name>
</gene>
<organism evidence="1 2">
    <name type="scientific">Niastella koreensis</name>
    <dbReference type="NCBI Taxonomy" id="354356"/>
    <lineage>
        <taxon>Bacteria</taxon>
        <taxon>Pseudomonadati</taxon>
        <taxon>Bacteroidota</taxon>
        <taxon>Chitinophagia</taxon>
        <taxon>Chitinophagales</taxon>
        <taxon>Chitinophagaceae</taxon>
        <taxon>Niastella</taxon>
    </lineage>
</organism>
<comment type="caution">
    <text evidence="1">The sequence shown here is derived from an EMBL/GenBank/DDBJ whole genome shotgun (WGS) entry which is preliminary data.</text>
</comment>
<evidence type="ECO:0008006" key="3">
    <source>
        <dbReference type="Google" id="ProtNLM"/>
    </source>
</evidence>
<sequence length="149" mass="17185">MDFRKSIIKSHSKIDHEAYYNEDNSVLMVKFSGHYNPDAEGVFDGIYMQSILASHYFAYGAIAIILDLRGLDYTGGRTILRSINFFRVIGRDEFDYKKKVFIIASRENKPAIEETLSILPEPNQEICDYYETAIRLADQFVSNYFSGKI</sequence>
<proteinExistence type="predicted"/>
<evidence type="ECO:0000313" key="1">
    <source>
        <dbReference type="EMBL" id="OQP43759.1"/>
    </source>
</evidence>
<reference evidence="1 2" key="1">
    <citation type="submission" date="2016-04" db="EMBL/GenBank/DDBJ databases">
        <authorList>
            <person name="Chen L."/>
            <person name="Zhuang W."/>
            <person name="Wang G."/>
        </authorList>
    </citation>
    <scope>NUCLEOTIDE SEQUENCE [LARGE SCALE GENOMIC DNA]</scope>
    <source>
        <strain evidence="2">GR20</strain>
    </source>
</reference>